<evidence type="ECO:0000313" key="1">
    <source>
        <dbReference type="EMBL" id="MPC25967.1"/>
    </source>
</evidence>
<accession>A0A5B7DY40</accession>
<organism evidence="1 2">
    <name type="scientific">Portunus trituberculatus</name>
    <name type="common">Swimming crab</name>
    <name type="synonym">Neptunus trituberculatus</name>
    <dbReference type="NCBI Taxonomy" id="210409"/>
    <lineage>
        <taxon>Eukaryota</taxon>
        <taxon>Metazoa</taxon>
        <taxon>Ecdysozoa</taxon>
        <taxon>Arthropoda</taxon>
        <taxon>Crustacea</taxon>
        <taxon>Multicrustacea</taxon>
        <taxon>Malacostraca</taxon>
        <taxon>Eumalacostraca</taxon>
        <taxon>Eucarida</taxon>
        <taxon>Decapoda</taxon>
        <taxon>Pleocyemata</taxon>
        <taxon>Brachyura</taxon>
        <taxon>Eubrachyura</taxon>
        <taxon>Portunoidea</taxon>
        <taxon>Portunidae</taxon>
        <taxon>Portuninae</taxon>
        <taxon>Portunus</taxon>
    </lineage>
</organism>
<dbReference type="Proteomes" id="UP000324222">
    <property type="component" value="Unassembled WGS sequence"/>
</dbReference>
<dbReference type="AlphaFoldDB" id="A0A5B7DY40"/>
<protein>
    <submittedName>
        <fullName evidence="1">Uncharacterized protein</fullName>
    </submittedName>
</protein>
<proteinExistence type="predicted"/>
<keyword evidence="2" id="KW-1185">Reference proteome</keyword>
<gene>
    <name evidence="1" type="ORF">E2C01_019091</name>
</gene>
<dbReference type="EMBL" id="VSRR010001534">
    <property type="protein sequence ID" value="MPC25967.1"/>
    <property type="molecule type" value="Genomic_DNA"/>
</dbReference>
<sequence length="75" mass="8077">MKAMHLYESFGVPLGRSHHGLSKHTPQGHTIHSCITRILQDFLAYLVDVLGGSEAVAQNSVGEPCRTPCGTPYGT</sequence>
<name>A0A5B7DY40_PORTR</name>
<comment type="caution">
    <text evidence="1">The sequence shown here is derived from an EMBL/GenBank/DDBJ whole genome shotgun (WGS) entry which is preliminary data.</text>
</comment>
<evidence type="ECO:0000313" key="2">
    <source>
        <dbReference type="Proteomes" id="UP000324222"/>
    </source>
</evidence>
<reference evidence="1 2" key="1">
    <citation type="submission" date="2019-05" db="EMBL/GenBank/DDBJ databases">
        <title>Another draft genome of Portunus trituberculatus and its Hox gene families provides insights of decapod evolution.</title>
        <authorList>
            <person name="Jeong J.-H."/>
            <person name="Song I."/>
            <person name="Kim S."/>
            <person name="Choi T."/>
            <person name="Kim D."/>
            <person name="Ryu S."/>
            <person name="Kim W."/>
        </authorList>
    </citation>
    <scope>NUCLEOTIDE SEQUENCE [LARGE SCALE GENOMIC DNA]</scope>
    <source>
        <tissue evidence="1">Muscle</tissue>
    </source>
</reference>